<feature type="region of interest" description="Disordered" evidence="1">
    <location>
        <begin position="1"/>
        <end position="44"/>
    </location>
</feature>
<dbReference type="Ensembl" id="ENSGEVT00005011155.1">
    <property type="protein sequence ID" value="ENSGEVP00005010644.1"/>
    <property type="gene ID" value="ENSGEVG00005007514.1"/>
</dbReference>
<dbReference type="Proteomes" id="UP000694390">
    <property type="component" value="Chromosome 22"/>
</dbReference>
<protein>
    <submittedName>
        <fullName evidence="2">Uncharacterized protein</fullName>
    </submittedName>
</protein>
<name>A0A8C4W1Z6_9SAUR</name>
<dbReference type="AlphaFoldDB" id="A0A8C4W1Z6"/>
<reference evidence="2" key="2">
    <citation type="submission" date="2025-08" db="UniProtKB">
        <authorList>
            <consortium name="Ensembl"/>
        </authorList>
    </citation>
    <scope>IDENTIFICATION</scope>
</reference>
<reference evidence="2" key="3">
    <citation type="submission" date="2025-09" db="UniProtKB">
        <authorList>
            <consortium name="Ensembl"/>
        </authorList>
    </citation>
    <scope>IDENTIFICATION</scope>
</reference>
<evidence type="ECO:0000256" key="1">
    <source>
        <dbReference type="SAM" id="MobiDB-lite"/>
    </source>
</evidence>
<evidence type="ECO:0000313" key="3">
    <source>
        <dbReference type="Proteomes" id="UP000694390"/>
    </source>
</evidence>
<proteinExistence type="predicted"/>
<evidence type="ECO:0000313" key="2">
    <source>
        <dbReference type="Ensembl" id="ENSGEVP00005010644.1"/>
    </source>
</evidence>
<keyword evidence="3" id="KW-1185">Reference proteome</keyword>
<accession>A0A8C4W1Z6</accession>
<sequence>MERAAARGWWESSRKSPQPGNLHCPPSAQVHGHPGKCSPAREGGWGMRITAPALVLPREAPSSDPCMGGRQDPITRLWGGLLPDFASMLRVT</sequence>
<organism evidence="2 3">
    <name type="scientific">Gopherus evgoodei</name>
    <name type="common">Goodes thornscrub tortoise</name>
    <dbReference type="NCBI Taxonomy" id="1825980"/>
    <lineage>
        <taxon>Eukaryota</taxon>
        <taxon>Metazoa</taxon>
        <taxon>Chordata</taxon>
        <taxon>Craniata</taxon>
        <taxon>Vertebrata</taxon>
        <taxon>Euteleostomi</taxon>
        <taxon>Archelosauria</taxon>
        <taxon>Testudinata</taxon>
        <taxon>Testudines</taxon>
        <taxon>Cryptodira</taxon>
        <taxon>Durocryptodira</taxon>
        <taxon>Testudinoidea</taxon>
        <taxon>Testudinidae</taxon>
        <taxon>Gopherus</taxon>
    </lineage>
</organism>
<reference evidence="2" key="1">
    <citation type="submission" date="2019-06" db="EMBL/GenBank/DDBJ databases">
        <title>G10K-VGP Goodes thornscrub tortoise genome, primary haplotype.</title>
        <authorList>
            <person name="Murphy B."/>
            <person name="Edwards T."/>
            <person name="Rhie A."/>
            <person name="Koren S."/>
            <person name="Phillippy A."/>
            <person name="Fedrigo O."/>
            <person name="Haase B."/>
            <person name="Mountcastle J."/>
            <person name="Lewin H."/>
            <person name="Damas J."/>
            <person name="Howe K."/>
            <person name="Formenti G."/>
            <person name="Myers G."/>
            <person name="Durbin R."/>
            <person name="Jarvis E.D."/>
        </authorList>
    </citation>
    <scope>NUCLEOTIDE SEQUENCE [LARGE SCALE GENOMIC DNA]</scope>
</reference>